<dbReference type="AlphaFoldDB" id="A0AAV7K2E2"/>
<gene>
    <name evidence="1" type="ORF">LOD99_2244</name>
</gene>
<evidence type="ECO:0000313" key="2">
    <source>
        <dbReference type="Proteomes" id="UP001165289"/>
    </source>
</evidence>
<organism evidence="1 2">
    <name type="scientific">Oopsacas minuta</name>
    <dbReference type="NCBI Taxonomy" id="111878"/>
    <lineage>
        <taxon>Eukaryota</taxon>
        <taxon>Metazoa</taxon>
        <taxon>Porifera</taxon>
        <taxon>Hexactinellida</taxon>
        <taxon>Hexasterophora</taxon>
        <taxon>Lyssacinosida</taxon>
        <taxon>Leucopsacidae</taxon>
        <taxon>Oopsacas</taxon>
    </lineage>
</organism>
<sequence length="135" mass="14909">MLEHHNAIDTFVGDNVYQRLHECSHNKSSIQLPKTSGGNPFHLSVSSSSTDERPAKLPKMDFSHIANLKCSGMSLSNKQLKVVIRIIRDVGVPCPSMDAPIENDICCATKYSNASRLSWTIVKRNTSQNIGTPGW</sequence>
<proteinExistence type="predicted"/>
<dbReference type="Proteomes" id="UP001165289">
    <property type="component" value="Unassembled WGS sequence"/>
</dbReference>
<protein>
    <submittedName>
        <fullName evidence="1">Uncharacterized protein</fullName>
    </submittedName>
</protein>
<keyword evidence="2" id="KW-1185">Reference proteome</keyword>
<accession>A0AAV7K2E2</accession>
<dbReference type="EMBL" id="JAKMXF010000199">
    <property type="protein sequence ID" value="KAI6655409.1"/>
    <property type="molecule type" value="Genomic_DNA"/>
</dbReference>
<comment type="caution">
    <text evidence="1">The sequence shown here is derived from an EMBL/GenBank/DDBJ whole genome shotgun (WGS) entry which is preliminary data.</text>
</comment>
<name>A0AAV7K2E2_9METZ</name>
<evidence type="ECO:0000313" key="1">
    <source>
        <dbReference type="EMBL" id="KAI6655409.1"/>
    </source>
</evidence>
<reference evidence="1 2" key="1">
    <citation type="journal article" date="2023" name="BMC Biol.">
        <title>The compact genome of the sponge Oopsacas minuta (Hexactinellida) is lacking key metazoan core genes.</title>
        <authorList>
            <person name="Santini S."/>
            <person name="Schenkelaars Q."/>
            <person name="Jourda C."/>
            <person name="Duchesne M."/>
            <person name="Belahbib H."/>
            <person name="Rocher C."/>
            <person name="Selva M."/>
            <person name="Riesgo A."/>
            <person name="Vervoort M."/>
            <person name="Leys S.P."/>
            <person name="Kodjabachian L."/>
            <person name="Le Bivic A."/>
            <person name="Borchiellini C."/>
            <person name="Claverie J.M."/>
            <person name="Renard E."/>
        </authorList>
    </citation>
    <scope>NUCLEOTIDE SEQUENCE [LARGE SCALE GENOMIC DNA]</scope>
    <source>
        <strain evidence="1">SPO-2</strain>
    </source>
</reference>